<proteinExistence type="predicted"/>
<keyword evidence="1" id="KW-1133">Transmembrane helix</keyword>
<reference evidence="3 4" key="1">
    <citation type="submission" date="2019-09" db="EMBL/GenBank/DDBJ databases">
        <title>Complete genome sequence of Arachidicoccus sp. B3-10 isolated from apple orchard soil.</title>
        <authorList>
            <person name="Kim H.S."/>
            <person name="Han K.-I."/>
            <person name="Suh M.K."/>
            <person name="Lee K.C."/>
            <person name="Eom M.K."/>
            <person name="Kim J.-S."/>
            <person name="Kang S.W."/>
            <person name="Sin Y."/>
            <person name="Lee J.-S."/>
        </authorList>
    </citation>
    <scope>NUCLEOTIDE SEQUENCE [LARGE SCALE GENOMIC DNA]</scope>
    <source>
        <strain evidence="3 4">B3-10</strain>
    </source>
</reference>
<dbReference type="PANTHER" id="PTHR42736">
    <property type="entry name" value="PROTEIN-GLUTAMINE GAMMA-GLUTAMYLTRANSFERASE"/>
    <property type="match status" value="1"/>
</dbReference>
<protein>
    <recommendedName>
        <fullName evidence="2">Transglutaminase-like domain-containing protein</fullName>
    </recommendedName>
</protein>
<organism evidence="3 4">
    <name type="scientific">Rhizosphaericola mali</name>
    <dbReference type="NCBI Taxonomy" id="2545455"/>
    <lineage>
        <taxon>Bacteria</taxon>
        <taxon>Pseudomonadati</taxon>
        <taxon>Bacteroidota</taxon>
        <taxon>Chitinophagia</taxon>
        <taxon>Chitinophagales</taxon>
        <taxon>Chitinophagaceae</taxon>
        <taxon>Rhizosphaericola</taxon>
    </lineage>
</organism>
<dbReference type="AlphaFoldDB" id="A0A5P2G9I5"/>
<keyword evidence="1" id="KW-0472">Membrane</keyword>
<feature type="transmembrane region" description="Helical" evidence="1">
    <location>
        <begin position="90"/>
        <end position="108"/>
    </location>
</feature>
<keyword evidence="4" id="KW-1185">Reference proteome</keyword>
<feature type="transmembrane region" description="Helical" evidence="1">
    <location>
        <begin position="177"/>
        <end position="196"/>
    </location>
</feature>
<evidence type="ECO:0000256" key="1">
    <source>
        <dbReference type="SAM" id="Phobius"/>
    </source>
</evidence>
<accession>A0A5P2G9I5</accession>
<evidence type="ECO:0000259" key="2">
    <source>
        <dbReference type="SMART" id="SM00460"/>
    </source>
</evidence>
<dbReference type="Gene3D" id="3.10.620.30">
    <property type="match status" value="1"/>
</dbReference>
<keyword evidence="1" id="KW-0812">Transmembrane</keyword>
<dbReference type="SUPFAM" id="SSF54001">
    <property type="entry name" value="Cysteine proteinases"/>
    <property type="match status" value="1"/>
</dbReference>
<dbReference type="OrthoDB" id="9804872at2"/>
<sequence length="881" mass="100322">MKPPSHNCYPIELPKSLCKNRMKLRLKNSFQKSLAQLLFIGLPTCILMFALLRQVNFALAILENNWFREGVYFLFGMAGAIFFYSYRFRFLTTALILYFLGNAVFYALNHTDLGEFSAFWLSIKFYLFGGLFFFGWFVGVGLSRWRLFTILWSIGVFVGFIIVMTQHQPIRISQFTSAFWLTLFYSVYIIFVSEYLRNLEGNVLTNRLFLRKTALFTLVLIGFIVLLGLLFKSNFETVGKDLASGQFNGKNNSSNMTKKNKDGSLSNNDKLNLSGSLNKNKNLVFVAHLNNTLPGSEAPNPLYFTSLYYNKYDTASQSFLIDSLAPSNDLFQPDPSQIPLYFSKVDSTAIRNSKATLDRKVVSTEVYKVDLAPSDFVAPSTAFMVQPIAVPKDYKDKFKSAYRAQMWVSNLNSAYFVYNPAGDMAMESFQKSRYSILRTANDYSKESSEFMHYYTAVPKGEQFDKIRQLASEIAGNDSTTMDKMLSIRDYFLQKDAAGKNLFAYSDNPGVPGIPSASKLTYFLFQNRKGYCAYFAGATLFLLRSLGVPSRIAAGFLTVDRSSKNPGWYWFYEDQAHAWVQVYFPGYGWMDFDTTIPDVNTQQAPQPDGTPPLGNLQTYFVGDGTISEISKADKSVVLQLKNFMIQDKSFDAKPEVDIRLDAKVANVSTDTGTVNFDALKKGMHITAASSDPSLKNIQATPTDEPNSLLQTIPTPTPVTEIKIVSQENKANMKNENADNDGKVHFSSWLITVFWILVVVIIVLTVTPWVIFQVLVKKAKTSTYYVHRSIQFYLNQLSIEYDSESPEKYSREIDRHFGTDLEKFSNIYQKYKYSQQPLSQEELAFSNQILNKFRKKINQQISWKTRVSKFVMISPVFDFFANK</sequence>
<dbReference type="EMBL" id="CP044016">
    <property type="protein sequence ID" value="QES89873.1"/>
    <property type="molecule type" value="Genomic_DNA"/>
</dbReference>
<evidence type="ECO:0000313" key="3">
    <source>
        <dbReference type="EMBL" id="QES89873.1"/>
    </source>
</evidence>
<feature type="transmembrane region" description="Helical" evidence="1">
    <location>
        <begin position="66"/>
        <end position="83"/>
    </location>
</feature>
<dbReference type="InterPro" id="IPR038765">
    <property type="entry name" value="Papain-like_cys_pep_sf"/>
</dbReference>
<name>A0A5P2G9I5_9BACT</name>
<dbReference type="Proteomes" id="UP000292424">
    <property type="component" value="Chromosome"/>
</dbReference>
<dbReference type="SMART" id="SM00460">
    <property type="entry name" value="TGc"/>
    <property type="match status" value="1"/>
</dbReference>
<evidence type="ECO:0000313" key="4">
    <source>
        <dbReference type="Proteomes" id="UP000292424"/>
    </source>
</evidence>
<dbReference type="Pfam" id="PF01841">
    <property type="entry name" value="Transglut_core"/>
    <property type="match status" value="1"/>
</dbReference>
<feature type="transmembrane region" description="Helical" evidence="1">
    <location>
        <begin position="147"/>
        <end position="165"/>
    </location>
</feature>
<dbReference type="InterPro" id="IPR052901">
    <property type="entry name" value="Bact_TGase-like"/>
</dbReference>
<gene>
    <name evidence="3" type="ORF">E0W69_014810</name>
</gene>
<feature type="transmembrane region" description="Helical" evidence="1">
    <location>
        <begin position="120"/>
        <end position="140"/>
    </location>
</feature>
<feature type="transmembrane region" description="Helical" evidence="1">
    <location>
        <begin position="747"/>
        <end position="770"/>
    </location>
</feature>
<dbReference type="PANTHER" id="PTHR42736:SF1">
    <property type="entry name" value="PROTEIN-GLUTAMINE GAMMA-GLUTAMYLTRANSFERASE"/>
    <property type="match status" value="1"/>
</dbReference>
<feature type="transmembrane region" description="Helical" evidence="1">
    <location>
        <begin position="34"/>
        <end position="54"/>
    </location>
</feature>
<dbReference type="InterPro" id="IPR002931">
    <property type="entry name" value="Transglutaminase-like"/>
</dbReference>
<feature type="domain" description="Transglutaminase-like" evidence="2">
    <location>
        <begin position="523"/>
        <end position="595"/>
    </location>
</feature>
<feature type="transmembrane region" description="Helical" evidence="1">
    <location>
        <begin position="208"/>
        <end position="231"/>
    </location>
</feature>
<dbReference type="KEGG" id="arac:E0W69_014810"/>